<dbReference type="AlphaFoldDB" id="A0A9W8QHG8"/>
<evidence type="ECO:0000313" key="2">
    <source>
        <dbReference type="Proteomes" id="UP001144673"/>
    </source>
</evidence>
<dbReference type="GeneID" id="80896188"/>
<name>A0A9W8QHG8_AKAMU</name>
<gene>
    <name evidence="1" type="ORF">LMH87_009029</name>
</gene>
<proteinExistence type="predicted"/>
<dbReference type="EMBL" id="JAJHUN010000006">
    <property type="protein sequence ID" value="KAJ4158506.1"/>
    <property type="molecule type" value="Genomic_DNA"/>
</dbReference>
<dbReference type="Proteomes" id="UP001144673">
    <property type="component" value="Unassembled WGS sequence"/>
</dbReference>
<protein>
    <submittedName>
        <fullName evidence="1">Uncharacterized protein</fullName>
    </submittedName>
</protein>
<comment type="caution">
    <text evidence="1">The sequence shown here is derived from an EMBL/GenBank/DDBJ whole genome shotgun (WGS) entry which is preliminary data.</text>
</comment>
<organism evidence="1 2">
    <name type="scientific">Akanthomyces muscarius</name>
    <name type="common">Entomopathogenic fungus</name>
    <name type="synonym">Lecanicillium muscarium</name>
    <dbReference type="NCBI Taxonomy" id="2231603"/>
    <lineage>
        <taxon>Eukaryota</taxon>
        <taxon>Fungi</taxon>
        <taxon>Dikarya</taxon>
        <taxon>Ascomycota</taxon>
        <taxon>Pezizomycotina</taxon>
        <taxon>Sordariomycetes</taxon>
        <taxon>Hypocreomycetidae</taxon>
        <taxon>Hypocreales</taxon>
        <taxon>Cordycipitaceae</taxon>
        <taxon>Akanthomyces</taxon>
    </lineage>
</organism>
<reference evidence="1" key="1">
    <citation type="journal article" date="2023" name="Access Microbiol">
        <title>De-novo genome assembly for Akanthomyces muscarius, a biocontrol agent of insect agricultural pests.</title>
        <authorList>
            <person name="Erdos Z."/>
            <person name="Studholme D.J."/>
            <person name="Raymond B."/>
            <person name="Sharma M."/>
        </authorList>
    </citation>
    <scope>NUCLEOTIDE SEQUENCE</scope>
    <source>
        <strain evidence="1">Ve6</strain>
    </source>
</reference>
<dbReference type="KEGG" id="amus:LMH87_009029"/>
<dbReference type="RefSeq" id="XP_056056873.1">
    <property type="nucleotide sequence ID" value="XM_056202295.1"/>
</dbReference>
<sequence>MPAFEAFANCGAISLQKGLAFSCKGPGRFDCEESRISYTFWSSMDPQLPGPSNDDGEQQTYVWREGWTSRWHILGMQ</sequence>
<accession>A0A9W8QHG8</accession>
<keyword evidence="2" id="KW-1185">Reference proteome</keyword>
<evidence type="ECO:0000313" key="1">
    <source>
        <dbReference type="EMBL" id="KAJ4158506.1"/>
    </source>
</evidence>